<keyword evidence="7" id="KW-0170">Cobalt</keyword>
<dbReference type="PROSITE" id="PS51677">
    <property type="entry name" value="NODB"/>
    <property type="match status" value="1"/>
</dbReference>
<dbReference type="InterPro" id="IPR011330">
    <property type="entry name" value="Glyco_hydro/deAcase_b/a-brl"/>
</dbReference>
<evidence type="ECO:0000256" key="3">
    <source>
        <dbReference type="ARBA" id="ARBA00022723"/>
    </source>
</evidence>
<keyword evidence="4 10" id="KW-0732">Signal</keyword>
<dbReference type="RefSeq" id="XP_047840337.1">
    <property type="nucleotide sequence ID" value="XM_047984363.1"/>
</dbReference>
<evidence type="ECO:0000256" key="2">
    <source>
        <dbReference type="ARBA" id="ARBA00022669"/>
    </source>
</evidence>
<dbReference type="InterPro" id="IPR018371">
    <property type="entry name" value="Chitin-binding_1_CS"/>
</dbReference>
<dbReference type="Pfam" id="PF00187">
    <property type="entry name" value="Chitin_bind_1"/>
    <property type="match status" value="1"/>
</dbReference>
<evidence type="ECO:0000259" key="11">
    <source>
        <dbReference type="PROSITE" id="PS50941"/>
    </source>
</evidence>
<comment type="caution">
    <text evidence="8">Lacks conserved residue(s) required for the propagation of feature annotation.</text>
</comment>
<evidence type="ECO:0000256" key="7">
    <source>
        <dbReference type="ARBA" id="ARBA00023285"/>
    </source>
</evidence>
<dbReference type="SMART" id="SM00270">
    <property type="entry name" value="ChtBD1"/>
    <property type="match status" value="1"/>
</dbReference>
<dbReference type="GO" id="GO:0005975">
    <property type="term" value="P:carbohydrate metabolic process"/>
    <property type="evidence" value="ECO:0007669"/>
    <property type="project" value="InterPro"/>
</dbReference>
<dbReference type="CDD" id="cd00035">
    <property type="entry name" value="ChtBD1"/>
    <property type="match status" value="1"/>
</dbReference>
<dbReference type="PANTHER" id="PTHR46471:SF2">
    <property type="entry name" value="CHITIN DEACETYLASE-RELATED"/>
    <property type="match status" value="1"/>
</dbReference>
<dbReference type="GeneID" id="72065213"/>
<dbReference type="EC" id="3.5.1.41" evidence="13"/>
<feature type="disulfide bond" evidence="8">
    <location>
        <begin position="77"/>
        <end position="91"/>
    </location>
</feature>
<evidence type="ECO:0000256" key="1">
    <source>
        <dbReference type="ARBA" id="ARBA00001941"/>
    </source>
</evidence>
<dbReference type="InterPro" id="IPR002509">
    <property type="entry name" value="NODB_dom"/>
</dbReference>
<feature type="chain" id="PRO_5040245462" evidence="10">
    <location>
        <begin position="18"/>
        <end position="439"/>
    </location>
</feature>
<evidence type="ECO:0000259" key="12">
    <source>
        <dbReference type="PROSITE" id="PS51677"/>
    </source>
</evidence>
<dbReference type="EMBL" id="CP086355">
    <property type="protein sequence ID" value="UNI16856.1"/>
    <property type="molecule type" value="Genomic_DNA"/>
</dbReference>
<gene>
    <name evidence="13" type="ORF">JDV02_003253</name>
</gene>
<dbReference type="Pfam" id="PF01522">
    <property type="entry name" value="Polysacc_deac_1"/>
    <property type="match status" value="1"/>
</dbReference>
<feature type="region of interest" description="Disordered" evidence="9">
    <location>
        <begin position="420"/>
        <end position="439"/>
    </location>
</feature>
<evidence type="ECO:0000256" key="10">
    <source>
        <dbReference type="SAM" id="SignalP"/>
    </source>
</evidence>
<dbReference type="SUPFAM" id="SSF88713">
    <property type="entry name" value="Glycoside hydrolase/deacetylase"/>
    <property type="match status" value="1"/>
</dbReference>
<dbReference type="InterPro" id="IPR036861">
    <property type="entry name" value="Endochitinase-like_sf"/>
</dbReference>
<keyword evidence="6" id="KW-0119">Carbohydrate metabolism</keyword>
<dbReference type="GO" id="GO:0008061">
    <property type="term" value="F:chitin binding"/>
    <property type="evidence" value="ECO:0007669"/>
    <property type="project" value="UniProtKB-UniRule"/>
</dbReference>
<sequence length="439" mass="47622">MFRVLFLVAAAASCAVAHDGRPGRPRFLTGRSGGRVVPRSSGNDIFGPALPKLESRQVSTDNRCGVKFGTRCPNGDCCSLEGWCGKGPEYCNSPDCQLEFSDSCDGNKKPQGKDTEKVDRKKVGDVPYGQGIYDCGVDGAVALTYDDGPFTFTEDLLNLLKQYKAKATFFITGTNIGKGAINDRSKPWPALIKRMFDEGHQVASHTWSHQNLTDIKQETFRQQVLWNEVALADVLDGRFPTYLRPPYSSSNAKTDGWLADLGYHIVYFDLDTEGYLHPSPSQIQTSKDIWDKTVPGKDPATNKWLAIEHDIIEQSVHNLTEYMLKSLASNGFRSVTVGECLRDPAENWYRRMDGAGAKAAEESSAVVESTAQPTPGTDAATSVVASDAEPAATTAQPSYNPSLAKRVITKTIEVIPVPAKPNGAPSANGRCGTSFGGAR</sequence>
<keyword evidence="14" id="KW-1185">Reference proteome</keyword>
<keyword evidence="3" id="KW-0479">Metal-binding</keyword>
<accession>A0A9Q8QCU7</accession>
<dbReference type="PROSITE" id="PS00026">
    <property type="entry name" value="CHIT_BIND_I_1"/>
    <property type="match status" value="1"/>
</dbReference>
<dbReference type="GO" id="GO:0004099">
    <property type="term" value="F:chitin deacetylase activity"/>
    <property type="evidence" value="ECO:0007669"/>
    <property type="project" value="UniProtKB-EC"/>
</dbReference>
<feature type="domain" description="Chitin-binding type-1" evidence="11">
    <location>
        <begin position="61"/>
        <end position="106"/>
    </location>
</feature>
<dbReference type="PROSITE" id="PS50941">
    <property type="entry name" value="CHIT_BIND_I_2"/>
    <property type="match status" value="1"/>
</dbReference>
<evidence type="ECO:0000256" key="8">
    <source>
        <dbReference type="PROSITE-ProRule" id="PRU00261"/>
    </source>
</evidence>
<dbReference type="GO" id="GO:0046872">
    <property type="term" value="F:metal ion binding"/>
    <property type="evidence" value="ECO:0007669"/>
    <property type="project" value="UniProtKB-KW"/>
</dbReference>
<reference evidence="13" key="1">
    <citation type="submission" date="2021-11" db="EMBL/GenBank/DDBJ databases">
        <title>Purpureocillium_takamizusanense_genome.</title>
        <authorList>
            <person name="Nguyen N.-H."/>
        </authorList>
    </citation>
    <scope>NUCLEOTIDE SEQUENCE</scope>
    <source>
        <strain evidence="13">PT3</strain>
    </source>
</reference>
<comment type="cofactor">
    <cofactor evidence="1">
        <name>Co(2+)</name>
        <dbReference type="ChEBI" id="CHEBI:48828"/>
    </cofactor>
</comment>
<dbReference type="Proteomes" id="UP000829364">
    <property type="component" value="Chromosome 2"/>
</dbReference>
<dbReference type="OrthoDB" id="407355at2759"/>
<proteinExistence type="predicted"/>
<dbReference type="PANTHER" id="PTHR46471">
    <property type="entry name" value="CHITIN DEACETYLASE"/>
    <property type="match status" value="1"/>
</dbReference>
<feature type="disulfide bond" evidence="8">
    <location>
        <begin position="72"/>
        <end position="84"/>
    </location>
</feature>
<feature type="domain" description="NodB homology" evidence="12">
    <location>
        <begin position="139"/>
        <end position="335"/>
    </location>
</feature>
<dbReference type="KEGG" id="ptkz:JDV02_003253"/>
<evidence type="ECO:0000256" key="9">
    <source>
        <dbReference type="SAM" id="MobiDB-lite"/>
    </source>
</evidence>
<dbReference type="CDD" id="cd10951">
    <property type="entry name" value="CE4_ClCDA_like"/>
    <property type="match status" value="1"/>
</dbReference>
<keyword evidence="5 13" id="KW-0378">Hydrolase</keyword>
<evidence type="ECO:0000256" key="4">
    <source>
        <dbReference type="ARBA" id="ARBA00022729"/>
    </source>
</evidence>
<evidence type="ECO:0000313" key="14">
    <source>
        <dbReference type="Proteomes" id="UP000829364"/>
    </source>
</evidence>
<keyword evidence="8" id="KW-1015">Disulfide bond</keyword>
<feature type="signal peptide" evidence="10">
    <location>
        <begin position="1"/>
        <end position="17"/>
    </location>
</feature>
<evidence type="ECO:0000256" key="5">
    <source>
        <dbReference type="ARBA" id="ARBA00022801"/>
    </source>
</evidence>
<keyword evidence="2 8" id="KW-0147">Chitin-binding</keyword>
<name>A0A9Q8QCU7_9HYPO</name>
<dbReference type="InterPro" id="IPR001002">
    <property type="entry name" value="Chitin-bd_1"/>
</dbReference>
<dbReference type="SUPFAM" id="SSF57016">
    <property type="entry name" value="Plant lectins/antimicrobial peptides"/>
    <property type="match status" value="1"/>
</dbReference>
<dbReference type="Gene3D" id="3.20.20.370">
    <property type="entry name" value="Glycoside hydrolase/deacetylase"/>
    <property type="match status" value="1"/>
</dbReference>
<evidence type="ECO:0000256" key="6">
    <source>
        <dbReference type="ARBA" id="ARBA00023277"/>
    </source>
</evidence>
<dbReference type="Gene3D" id="3.30.60.10">
    <property type="entry name" value="Endochitinase-like"/>
    <property type="match status" value="1"/>
</dbReference>
<evidence type="ECO:0000313" key="13">
    <source>
        <dbReference type="EMBL" id="UNI16856.1"/>
    </source>
</evidence>
<dbReference type="AlphaFoldDB" id="A0A9Q8QCU7"/>
<organism evidence="13 14">
    <name type="scientific">Purpureocillium takamizusanense</name>
    <dbReference type="NCBI Taxonomy" id="2060973"/>
    <lineage>
        <taxon>Eukaryota</taxon>
        <taxon>Fungi</taxon>
        <taxon>Dikarya</taxon>
        <taxon>Ascomycota</taxon>
        <taxon>Pezizomycotina</taxon>
        <taxon>Sordariomycetes</taxon>
        <taxon>Hypocreomycetidae</taxon>
        <taxon>Hypocreales</taxon>
        <taxon>Ophiocordycipitaceae</taxon>
        <taxon>Purpureocillium</taxon>
    </lineage>
</organism>
<protein>
    <submittedName>
        <fullName evidence="13">Chitin deacetylase</fullName>
        <ecNumber evidence="13">3.5.1.41</ecNumber>
    </submittedName>
</protein>